<dbReference type="EMBL" id="MU251242">
    <property type="protein sequence ID" value="KAG9259240.1"/>
    <property type="molecule type" value="Genomic_DNA"/>
</dbReference>
<dbReference type="SUPFAM" id="SSF54616">
    <property type="entry name" value="DNA-binding domain of Mlu1-box binding protein MBP1"/>
    <property type="match status" value="1"/>
</dbReference>
<feature type="region of interest" description="Disordered" evidence="1">
    <location>
        <begin position="289"/>
        <end position="387"/>
    </location>
</feature>
<dbReference type="RefSeq" id="XP_046123164.1">
    <property type="nucleotide sequence ID" value="XM_046259052.1"/>
</dbReference>
<dbReference type="InterPro" id="IPR051642">
    <property type="entry name" value="SWI6-like"/>
</dbReference>
<evidence type="ECO:0000256" key="1">
    <source>
        <dbReference type="SAM" id="MobiDB-lite"/>
    </source>
</evidence>
<comment type="caution">
    <text evidence="3">The sequence shown here is derived from an EMBL/GenBank/DDBJ whole genome shotgun (WGS) entry which is preliminary data.</text>
</comment>
<protein>
    <submittedName>
        <fullName evidence="3">Transcription regulator HTH, apses-type DNA-binding domain-containing protein</fullName>
    </submittedName>
</protein>
<dbReference type="GeneID" id="70289955"/>
<dbReference type="PANTHER" id="PTHR43828:SF5">
    <property type="entry name" value="TRANSCRIPTIONAL REPRESSOR XBP1"/>
    <property type="match status" value="1"/>
</dbReference>
<dbReference type="InterPro" id="IPR003163">
    <property type="entry name" value="Tscrpt_reg_HTH_APSES-type"/>
</dbReference>
<feature type="domain" description="HTH APSES-type" evidence="2">
    <location>
        <begin position="101"/>
        <end position="220"/>
    </location>
</feature>
<evidence type="ECO:0000313" key="3">
    <source>
        <dbReference type="EMBL" id="KAG9259240.1"/>
    </source>
</evidence>
<dbReference type="GO" id="GO:0003677">
    <property type="term" value="F:DNA binding"/>
    <property type="evidence" value="ECO:0007669"/>
    <property type="project" value="UniProtKB-KW"/>
</dbReference>
<feature type="compositionally biased region" description="Low complexity" evidence="1">
    <location>
        <begin position="301"/>
        <end position="313"/>
    </location>
</feature>
<proteinExistence type="predicted"/>
<evidence type="ECO:0000259" key="2">
    <source>
        <dbReference type="PROSITE" id="PS51299"/>
    </source>
</evidence>
<organism evidence="3 4">
    <name type="scientific">Emericellopsis atlantica</name>
    <dbReference type="NCBI Taxonomy" id="2614577"/>
    <lineage>
        <taxon>Eukaryota</taxon>
        <taxon>Fungi</taxon>
        <taxon>Dikarya</taxon>
        <taxon>Ascomycota</taxon>
        <taxon>Pezizomycotina</taxon>
        <taxon>Sordariomycetes</taxon>
        <taxon>Hypocreomycetidae</taxon>
        <taxon>Hypocreales</taxon>
        <taxon>Bionectriaceae</taxon>
        <taxon>Emericellopsis</taxon>
    </lineage>
</organism>
<dbReference type="PANTHER" id="PTHR43828">
    <property type="entry name" value="ASPARAGINASE"/>
    <property type="match status" value="1"/>
</dbReference>
<sequence>MGERIAIQSILNTTSPHFSSPPSDVPDAFPHFVDSVPAPSKAKKTRDSSDLSYSRATGYYKFAPFEDLDEKAMRMIRPYKIYPFGEIGAYIAHIPYSSDKKDVMAKTGREKFEIFVYKFTDPADEKPYEIMWDVKGPGYVRISPFFKCLKHKKTGPAKMHEANAGLREVSFHMTGGNRIAQGYWLPYRCARAVCVKFCYPIAGALIPIFGPTFPDDCVKPDSPHFGRMDIDPQEIADARSEALAYRLSARAMPVTSHPRDEESRYSRFGAMMNQGLQYAPVNTSWEEMYSRHPRSDPFLNRSAPSTPPRSSSAMQHEEPRDPKTRDVLPPGSERPIWRAINYHPPPPLYHPSPAGQRLPPIRTQDHPSSSARRSFREDPQAPSDRRW</sequence>
<keyword evidence="4" id="KW-1185">Reference proteome</keyword>
<accession>A0A9P7ZVZ4</accession>
<gene>
    <name evidence="3" type="ORF">F5Z01DRAFT_32556</name>
</gene>
<dbReference type="Proteomes" id="UP000887229">
    <property type="component" value="Unassembled WGS sequence"/>
</dbReference>
<dbReference type="AlphaFoldDB" id="A0A9P7ZVZ4"/>
<dbReference type="GO" id="GO:0033309">
    <property type="term" value="C:SBF transcription complex"/>
    <property type="evidence" value="ECO:0007669"/>
    <property type="project" value="TreeGrafter"/>
</dbReference>
<keyword evidence="3" id="KW-0238">DNA-binding</keyword>
<dbReference type="OrthoDB" id="5562739at2759"/>
<dbReference type="GO" id="GO:0030907">
    <property type="term" value="C:MBF transcription complex"/>
    <property type="evidence" value="ECO:0007669"/>
    <property type="project" value="TreeGrafter"/>
</dbReference>
<evidence type="ECO:0000313" key="4">
    <source>
        <dbReference type="Proteomes" id="UP000887229"/>
    </source>
</evidence>
<dbReference type="PROSITE" id="PS51299">
    <property type="entry name" value="HTH_APSES"/>
    <property type="match status" value="1"/>
</dbReference>
<name>A0A9P7ZVZ4_9HYPO</name>
<reference evidence="3" key="1">
    <citation type="journal article" date="2021" name="IMA Fungus">
        <title>Genomic characterization of three marine fungi, including Emericellopsis atlantica sp. nov. with signatures of a generalist lifestyle and marine biomass degradation.</title>
        <authorList>
            <person name="Hagestad O.C."/>
            <person name="Hou L."/>
            <person name="Andersen J.H."/>
            <person name="Hansen E.H."/>
            <person name="Altermark B."/>
            <person name="Li C."/>
            <person name="Kuhnert E."/>
            <person name="Cox R.J."/>
            <person name="Crous P.W."/>
            <person name="Spatafora J.W."/>
            <person name="Lail K."/>
            <person name="Amirebrahimi M."/>
            <person name="Lipzen A."/>
            <person name="Pangilinan J."/>
            <person name="Andreopoulos W."/>
            <person name="Hayes R.D."/>
            <person name="Ng V."/>
            <person name="Grigoriev I.V."/>
            <person name="Jackson S.A."/>
            <person name="Sutton T.D.S."/>
            <person name="Dobson A.D.W."/>
            <person name="Rama T."/>
        </authorList>
    </citation>
    <scope>NUCLEOTIDE SEQUENCE</scope>
    <source>
        <strain evidence="3">TS7</strain>
    </source>
</reference>
<dbReference type="Gene3D" id="3.10.260.10">
    <property type="entry name" value="Transcription regulator HTH, APSES-type DNA-binding domain"/>
    <property type="match status" value="1"/>
</dbReference>
<feature type="compositionally biased region" description="Basic and acidic residues" evidence="1">
    <location>
        <begin position="374"/>
        <end position="387"/>
    </location>
</feature>
<dbReference type="InterPro" id="IPR036887">
    <property type="entry name" value="HTH_APSES_sf"/>
</dbReference>
<feature type="compositionally biased region" description="Basic and acidic residues" evidence="1">
    <location>
        <begin position="315"/>
        <end position="326"/>
    </location>
</feature>
<dbReference type="GO" id="GO:0000981">
    <property type="term" value="F:DNA-binding transcription factor activity, RNA polymerase II-specific"/>
    <property type="evidence" value="ECO:0007669"/>
    <property type="project" value="UniProtKB-ARBA"/>
</dbReference>